<dbReference type="EMBL" id="CP018155">
    <property type="protein sequence ID" value="APG64925.1"/>
    <property type="molecule type" value="Genomic_DNA"/>
</dbReference>
<protein>
    <recommendedName>
        <fullName evidence="4">Zinc-ribbon 15 domain-containing protein</fullName>
    </recommendedName>
</protein>
<dbReference type="AlphaFoldDB" id="A0A1L3JIG0"/>
<evidence type="ECO:0000313" key="3">
    <source>
        <dbReference type="Proteomes" id="UP000181898"/>
    </source>
</evidence>
<evidence type="ECO:0000313" key="2">
    <source>
        <dbReference type="EMBL" id="APG64925.1"/>
    </source>
</evidence>
<keyword evidence="1" id="KW-1133">Transmembrane helix</keyword>
<feature type="transmembrane region" description="Helical" evidence="1">
    <location>
        <begin position="88"/>
        <end position="108"/>
    </location>
</feature>
<dbReference type="KEGG" id="ten:LPB136_05930"/>
<proteinExistence type="predicted"/>
<keyword evidence="1" id="KW-0812">Transmembrane</keyword>
<dbReference type="STRING" id="1850252.LPB136_05930"/>
<dbReference type="RefSeq" id="WP_072555250.1">
    <property type="nucleotide sequence ID" value="NZ_CP018155.1"/>
</dbReference>
<evidence type="ECO:0000256" key="1">
    <source>
        <dbReference type="SAM" id="Phobius"/>
    </source>
</evidence>
<organism evidence="2 3">
    <name type="scientific">Tenacibaculum todarodis</name>
    <dbReference type="NCBI Taxonomy" id="1850252"/>
    <lineage>
        <taxon>Bacteria</taxon>
        <taxon>Pseudomonadati</taxon>
        <taxon>Bacteroidota</taxon>
        <taxon>Flavobacteriia</taxon>
        <taxon>Flavobacteriales</taxon>
        <taxon>Flavobacteriaceae</taxon>
        <taxon>Tenacibaculum</taxon>
    </lineage>
</organism>
<gene>
    <name evidence="2" type="ORF">LPB136_05930</name>
</gene>
<keyword evidence="1" id="KW-0472">Membrane</keyword>
<keyword evidence="3" id="KW-1185">Reference proteome</keyword>
<sequence length="201" mass="23094">MIFYGTKGSHLNSERKGGIKCDNCNEITNHNVSVYGQYGYLYWIPVFPMGKKVFSECTNCKITTDFKGMNEKLRQASADVKRNTKTPIWYWSGLAIIALLIAFAIYSAKEHNKDVENYILNPAKGDVIEFKNKESGYYSTLRIESLSKDSIYVIQNNYETDKKSGISDIDKDKNYTTETYSLGKNEIQNLFDEGIFYDINR</sequence>
<dbReference type="OrthoDB" id="766141at2"/>
<name>A0A1L3JIG0_9FLAO</name>
<reference evidence="2 3" key="1">
    <citation type="submission" date="2016-11" db="EMBL/GenBank/DDBJ databases">
        <title>Tenacibaculum sp. LPB0136, isolated from marine environment.</title>
        <authorList>
            <person name="Kim E."/>
            <person name="Yi H."/>
        </authorList>
    </citation>
    <scope>NUCLEOTIDE SEQUENCE [LARGE SCALE GENOMIC DNA]</scope>
    <source>
        <strain evidence="2 3">LPB0136</strain>
    </source>
</reference>
<evidence type="ECO:0008006" key="4">
    <source>
        <dbReference type="Google" id="ProtNLM"/>
    </source>
</evidence>
<dbReference type="Proteomes" id="UP000181898">
    <property type="component" value="Chromosome"/>
</dbReference>
<accession>A0A1L3JIG0</accession>